<dbReference type="InterPro" id="IPR022648">
    <property type="entry name" value="Pr_cel_nuc_antig_N"/>
</dbReference>
<dbReference type="GeneID" id="37285292"/>
<comment type="subunit">
    <text evidence="3">Homotrimer. The subunits circularize to form a toroid; DNA passes through its center. Replication factor C (RFC) is required to load the toroid on the DNA.</text>
</comment>
<keyword evidence="6" id="KW-0614">Plasmid</keyword>
<protein>
    <recommendedName>
        <fullName evidence="3">DNA polymerase sliding clamp</fullName>
    </recommendedName>
    <alternativeName>
        <fullName evidence="3">Proliferating cell nuclear antigen homolog</fullName>
        <shortName evidence="3">PCNA</shortName>
    </alternativeName>
</protein>
<dbReference type="HAMAP" id="MF_00317">
    <property type="entry name" value="DNApol_clamp_arch"/>
    <property type="match status" value="1"/>
</dbReference>
<gene>
    <name evidence="3" type="primary">pcn</name>
    <name evidence="6" type="ORF">DU500_17865</name>
</gene>
<dbReference type="Proteomes" id="UP000253273">
    <property type="component" value="Plasmid pCBA1113-02"/>
</dbReference>
<dbReference type="InterPro" id="IPR000730">
    <property type="entry name" value="Pr_cel_nuc_antig"/>
</dbReference>
<dbReference type="Pfam" id="PF00705">
    <property type="entry name" value="PCNA_N"/>
    <property type="match status" value="1"/>
</dbReference>
<dbReference type="GO" id="GO:0003677">
    <property type="term" value="F:DNA binding"/>
    <property type="evidence" value="ECO:0007669"/>
    <property type="project" value="UniProtKB-UniRule"/>
</dbReference>
<feature type="region of interest" description="Disordered" evidence="4">
    <location>
        <begin position="1"/>
        <end position="68"/>
    </location>
</feature>
<feature type="domain" description="Proliferating cell nuclear antigen PCNA N-terminal" evidence="5">
    <location>
        <begin position="74"/>
        <end position="168"/>
    </location>
</feature>
<organism evidence="6 7">
    <name type="scientific">Haloplanus rubicundus</name>
    <dbReference type="NCBI Taxonomy" id="1547898"/>
    <lineage>
        <taxon>Archaea</taxon>
        <taxon>Methanobacteriati</taxon>
        <taxon>Methanobacteriota</taxon>
        <taxon>Stenosarchaea group</taxon>
        <taxon>Halobacteria</taxon>
        <taxon>Halobacteriales</taxon>
        <taxon>Haloferacaceae</taxon>
        <taxon>Haloplanus</taxon>
    </lineage>
</organism>
<reference evidence="6 7" key="1">
    <citation type="submission" date="2018-07" db="EMBL/GenBank/DDBJ databases">
        <title>Genome sequences of Haloplanus sp. CBA1113.</title>
        <authorList>
            <person name="Kim Y.B."/>
            <person name="Roh S.W."/>
        </authorList>
    </citation>
    <scope>NUCLEOTIDE SEQUENCE [LARGE SCALE GENOMIC DNA]</scope>
    <source>
        <strain evidence="6 7">CBA1113</strain>
        <plasmid evidence="6 7">pCBA1113-02</plasmid>
    </source>
</reference>
<keyword evidence="7" id="KW-1185">Reference proteome</keyword>
<dbReference type="CDD" id="cd00577">
    <property type="entry name" value="PCNA"/>
    <property type="match status" value="1"/>
</dbReference>
<dbReference type="GO" id="GO:0006272">
    <property type="term" value="P:leading strand elongation"/>
    <property type="evidence" value="ECO:0007669"/>
    <property type="project" value="TreeGrafter"/>
</dbReference>
<keyword evidence="1 3" id="KW-0235">DNA replication</keyword>
<dbReference type="GO" id="GO:0030337">
    <property type="term" value="F:DNA polymerase processivity factor activity"/>
    <property type="evidence" value="ECO:0007669"/>
    <property type="project" value="UniProtKB-UniRule"/>
</dbReference>
<dbReference type="GO" id="GO:0006275">
    <property type="term" value="P:regulation of DNA replication"/>
    <property type="evidence" value="ECO:0007669"/>
    <property type="project" value="UniProtKB-UniRule"/>
</dbReference>
<feature type="compositionally biased region" description="Pro residues" evidence="4">
    <location>
        <begin position="16"/>
        <end position="27"/>
    </location>
</feature>
<keyword evidence="2 3" id="KW-0238">DNA-binding</keyword>
<dbReference type="EMBL" id="CP031152">
    <property type="protein sequence ID" value="AXG08340.1"/>
    <property type="molecule type" value="Genomic_DNA"/>
</dbReference>
<sequence>MSTDSDTEPDREPEPAPEQPETEPPTPADDDGESTPNDHPESTASPVDEDSTEETTPADGVPDEPPTSFRATIQAAHLKTVLSSLRTLVDEARIRVTEDGLTVRAVDSANVAMDALELEAAAFESFEASPGTLGLNLDRLADPVRLASKDDLVQLFLDPDSGKLIVVVDGLRYSMACIDSKTIRAEPTLPEFDLPVVVTVDRDVLQRGVKAANLVADHVRLRMEADSEALVIEADGDADAVTLELDGDDIEVLAAGDASTLFSLDYCKKLVRTIPAGTPVTLDLGEDFPLILSYELADGDGTITRMLALRIET</sequence>
<evidence type="ECO:0000256" key="4">
    <source>
        <dbReference type="SAM" id="MobiDB-lite"/>
    </source>
</evidence>
<evidence type="ECO:0000256" key="2">
    <source>
        <dbReference type="ARBA" id="ARBA00023125"/>
    </source>
</evidence>
<dbReference type="PANTHER" id="PTHR11352">
    <property type="entry name" value="PROLIFERATING CELL NUCLEAR ANTIGEN"/>
    <property type="match status" value="1"/>
</dbReference>
<evidence type="ECO:0000256" key="3">
    <source>
        <dbReference type="HAMAP-Rule" id="MF_00317"/>
    </source>
</evidence>
<dbReference type="OrthoDB" id="14749at2157"/>
<name>A0A345E818_9EURY</name>
<accession>A0A345E818</accession>
<evidence type="ECO:0000259" key="5">
    <source>
        <dbReference type="Pfam" id="PF00705"/>
    </source>
</evidence>
<dbReference type="KEGG" id="haj:DU500_17865"/>
<comment type="function">
    <text evidence="3">Sliding clamp subunit that acts as a moving platform for DNA processing. Responsible for tethering the catalytic subunit of DNA polymerase and other proteins to DNA during high-speed replication.</text>
</comment>
<evidence type="ECO:0000256" key="1">
    <source>
        <dbReference type="ARBA" id="ARBA00022705"/>
    </source>
</evidence>
<dbReference type="SUPFAM" id="SSF55979">
    <property type="entry name" value="DNA clamp"/>
    <property type="match status" value="2"/>
</dbReference>
<dbReference type="InterPro" id="IPR046938">
    <property type="entry name" value="DNA_clamp_sf"/>
</dbReference>
<dbReference type="NCBIfam" id="NF002222">
    <property type="entry name" value="PRK01115.1-5"/>
    <property type="match status" value="1"/>
</dbReference>
<dbReference type="PANTHER" id="PTHR11352:SF0">
    <property type="entry name" value="PROLIFERATING CELL NUCLEAR ANTIGEN"/>
    <property type="match status" value="1"/>
</dbReference>
<dbReference type="Gene3D" id="3.70.10.10">
    <property type="match status" value="1"/>
</dbReference>
<geneLocation type="plasmid" evidence="6 7">
    <name>pCBA1113-02</name>
</geneLocation>
<evidence type="ECO:0000313" key="7">
    <source>
        <dbReference type="Proteomes" id="UP000253273"/>
    </source>
</evidence>
<dbReference type="RefSeq" id="WP_114587459.1">
    <property type="nucleotide sequence ID" value="NZ_CP031152.1"/>
</dbReference>
<proteinExistence type="inferred from homology"/>
<evidence type="ECO:0000313" key="6">
    <source>
        <dbReference type="EMBL" id="AXG08340.1"/>
    </source>
</evidence>
<comment type="similarity">
    <text evidence="3">Belongs to the PCNA family.</text>
</comment>
<dbReference type="AlphaFoldDB" id="A0A345E818"/>